<reference evidence="1" key="1">
    <citation type="submission" date="2023-10" db="EMBL/GenBank/DDBJ databases">
        <authorList>
            <person name="Rodriguez Cubillos JULIANA M."/>
            <person name="De Vega J."/>
        </authorList>
    </citation>
    <scope>NUCLEOTIDE SEQUENCE</scope>
</reference>
<keyword evidence="2" id="KW-1185">Reference proteome</keyword>
<comment type="caution">
    <text evidence="1">The sequence shown here is derived from an EMBL/GenBank/DDBJ whole genome shotgun (WGS) entry which is preliminary data.</text>
</comment>
<proteinExistence type="predicted"/>
<name>A0ACB0KE86_TRIPR</name>
<accession>A0ACB0KE86</accession>
<sequence>MVSDLSFFHSYKKVSTSVKLPDNKLVPVHHIGSIYLKTGLLIPHVLHVPSFQFNLLSISKLSRDTNSSITFTSTSCILQDQRTKKTSVMGEQHGGLYLMNHSPTIISSAVSFESFFDLWHWRLGHPAPTLSSQFNNLDSSIKFSNKCSCNVCPLAKQTRLKFPLSSISTVTCFELVHFDVWGPYNKSHTSGAKFFLTVVDDFSRSTWVFLMHHKSEVNTLIPQFFKMIEKQFHTHIKKIQSDNAREFFNSHINNFFKDLGVLQQSSCAYTPQQNGVVERKHRHLLNVARALHFQSNLPLNFWGDFVLTATYLINRLPSKVLKGRTPHEILFNKKPNLSHLRVFGCLVYGHNTQISHKFDKRASPGVFLGYPHGQKGYKILDLSSKKIYVTRDAIFHEHIFPYKMLNVESSPLVLPLPPIETPSSTIYPFDDPPTLYDPPSPIQTTPHIPPLNPHPNQEPSSSNNEPVPPQPSSVVHNHPTRTRKPPGYLTDYVCSLSSSQASSSTHTPDNPYPLCNFLSSHNFSSTYRSFLSKIAIESEPKSYTEAKNFPEWRNAMQSEIDALCENRTWSLVSLPPGKKPIGCRWVFKIKRKSDGSIERYKARLVAKGYTQVEGVDYFDTFAPVAKLVTVRVILSVAAAKNWPLHQLDVNNAFLHGDLHEDVYMQLPPGFRRQGEPLVCKLNKSLYGLKQASRNWYSKFSEVLINFGFSHSTADPSLFCLNRESGSVYLLLYVDDIVLTGSDLHLMNLVKDLIHKHFKIKDLGRLKYFLGIEVARSKKGIFLCQRQYALDIISDSGLTATKPVDFPMEQNLKLSPSDGTILSDPAPYRRLVGRLIYLTATRPDITYPVNILSQFMHAPRQPHMNAATRLIRYLKATPGQGLFFPSSSNLSLQGYCDSDWASCPTTRRSTTGYCIFLGSSIISWKTKKQSVVSRSSAEAEYRAMANATCEITWLSYLMKDVGLSPSTSIPLFCDNQSALHIASNPVYHERTKHIEIDCHVVREKVSSGLITTMKVSSANQIADLLTKSLGKDQFMHLKSKMGLSNLHLPS</sequence>
<organism evidence="1 2">
    <name type="scientific">Trifolium pratense</name>
    <name type="common">Red clover</name>
    <dbReference type="NCBI Taxonomy" id="57577"/>
    <lineage>
        <taxon>Eukaryota</taxon>
        <taxon>Viridiplantae</taxon>
        <taxon>Streptophyta</taxon>
        <taxon>Embryophyta</taxon>
        <taxon>Tracheophyta</taxon>
        <taxon>Spermatophyta</taxon>
        <taxon>Magnoliopsida</taxon>
        <taxon>eudicotyledons</taxon>
        <taxon>Gunneridae</taxon>
        <taxon>Pentapetalae</taxon>
        <taxon>rosids</taxon>
        <taxon>fabids</taxon>
        <taxon>Fabales</taxon>
        <taxon>Fabaceae</taxon>
        <taxon>Papilionoideae</taxon>
        <taxon>50 kb inversion clade</taxon>
        <taxon>NPAAA clade</taxon>
        <taxon>Hologalegina</taxon>
        <taxon>IRL clade</taxon>
        <taxon>Trifolieae</taxon>
        <taxon>Trifolium</taxon>
    </lineage>
</organism>
<dbReference type="EMBL" id="CASHSV030000206">
    <property type="protein sequence ID" value="CAJ2654624.1"/>
    <property type="molecule type" value="Genomic_DNA"/>
</dbReference>
<protein>
    <submittedName>
        <fullName evidence="1">Uncharacterized protein</fullName>
    </submittedName>
</protein>
<evidence type="ECO:0000313" key="2">
    <source>
        <dbReference type="Proteomes" id="UP001177021"/>
    </source>
</evidence>
<gene>
    <name evidence="1" type="ORF">MILVUS5_LOCUS21729</name>
</gene>
<dbReference type="Proteomes" id="UP001177021">
    <property type="component" value="Unassembled WGS sequence"/>
</dbReference>
<evidence type="ECO:0000313" key="1">
    <source>
        <dbReference type="EMBL" id="CAJ2654624.1"/>
    </source>
</evidence>